<dbReference type="SUPFAM" id="SSF51230">
    <property type="entry name" value="Single hybrid motif"/>
    <property type="match status" value="1"/>
</dbReference>
<dbReference type="NCBIfam" id="NF002270">
    <property type="entry name" value="PRK01202.1"/>
    <property type="match status" value="1"/>
</dbReference>
<dbReference type="GO" id="GO:0005960">
    <property type="term" value="C:glycine cleavage complex"/>
    <property type="evidence" value="ECO:0007669"/>
    <property type="project" value="UniProtKB-UniRule"/>
</dbReference>
<evidence type="ECO:0000256" key="1">
    <source>
        <dbReference type="ARBA" id="ARBA00009249"/>
    </source>
</evidence>
<evidence type="ECO:0000313" key="7">
    <source>
        <dbReference type="EMBL" id="CAD8581797.1"/>
    </source>
</evidence>
<evidence type="ECO:0000256" key="4">
    <source>
        <dbReference type="PIRSR" id="PIRSR617453-50"/>
    </source>
</evidence>
<name>A0A7S0KHE7_9CHLO</name>
<dbReference type="GO" id="GO:0009249">
    <property type="term" value="P:protein lipoylation"/>
    <property type="evidence" value="ECO:0007669"/>
    <property type="project" value="TreeGrafter"/>
</dbReference>
<dbReference type="NCBIfam" id="TIGR00527">
    <property type="entry name" value="gcvH"/>
    <property type="match status" value="1"/>
</dbReference>
<dbReference type="PROSITE" id="PS50968">
    <property type="entry name" value="BIOTINYL_LIPOYL"/>
    <property type="match status" value="1"/>
</dbReference>
<reference evidence="7" key="1">
    <citation type="submission" date="2021-01" db="EMBL/GenBank/DDBJ databases">
        <authorList>
            <person name="Corre E."/>
            <person name="Pelletier E."/>
            <person name="Niang G."/>
            <person name="Scheremetjew M."/>
            <person name="Finn R."/>
            <person name="Kale V."/>
            <person name="Holt S."/>
            <person name="Cochrane G."/>
            <person name="Meng A."/>
            <person name="Brown T."/>
            <person name="Cohen L."/>
        </authorList>
    </citation>
    <scope>NUCLEOTIDE SEQUENCE</scope>
    <source>
        <strain evidence="7">Clade-D-RCC2572</strain>
    </source>
</reference>
<comment type="subunit">
    <text evidence="5">The glycine cleavage system is composed of four proteins: P, T, L and H.</text>
</comment>
<evidence type="ECO:0000256" key="5">
    <source>
        <dbReference type="RuleBase" id="RU364055"/>
    </source>
</evidence>
<accession>A0A7S0KHE7</accession>
<gene>
    <name evidence="7" type="ORF">OMED0929_LOCUS3522</name>
</gene>
<evidence type="ECO:0000256" key="2">
    <source>
        <dbReference type="ARBA" id="ARBA00022823"/>
    </source>
</evidence>
<sequence length="155" mass="16227">MSARSALLALSKRSTAFAPMTAQTIGFKAYSTVIEGLKYAASHEWAKIEGDVATIGITDHAQAELGDIVYVELPEVGSTVEKSATFGVVESVKAASDVYSPLSGEVIAVNESLADTPGAVNESAFTDGWLMKIKLSSPGEAASLMDAKAYEASYQ</sequence>
<dbReference type="PANTHER" id="PTHR11715:SF3">
    <property type="entry name" value="GLYCINE CLEAVAGE SYSTEM H PROTEIN-RELATED"/>
    <property type="match status" value="1"/>
</dbReference>
<organism evidence="7">
    <name type="scientific">Ostreococcus mediterraneus</name>
    <dbReference type="NCBI Taxonomy" id="1486918"/>
    <lineage>
        <taxon>Eukaryota</taxon>
        <taxon>Viridiplantae</taxon>
        <taxon>Chlorophyta</taxon>
        <taxon>Mamiellophyceae</taxon>
        <taxon>Mamiellales</taxon>
        <taxon>Bathycoccaceae</taxon>
        <taxon>Ostreococcus</taxon>
    </lineage>
</organism>
<keyword evidence="3 5" id="KW-0809">Transit peptide</keyword>
<dbReference type="EMBL" id="HBEW01004208">
    <property type="protein sequence ID" value="CAD8581797.1"/>
    <property type="molecule type" value="Transcribed_RNA"/>
</dbReference>
<keyword evidence="2 4" id="KW-0450">Lipoyl</keyword>
<dbReference type="HAMAP" id="MF_00272">
    <property type="entry name" value="GcvH"/>
    <property type="match status" value="1"/>
</dbReference>
<dbReference type="AlphaFoldDB" id="A0A7S0KHE7"/>
<evidence type="ECO:0000259" key="6">
    <source>
        <dbReference type="PROSITE" id="PS50968"/>
    </source>
</evidence>
<proteinExistence type="inferred from homology"/>
<feature type="modified residue" description="N6-lipoyllysine" evidence="4">
    <location>
        <position position="93"/>
    </location>
</feature>
<feature type="domain" description="Lipoyl-binding" evidence="6">
    <location>
        <begin position="52"/>
        <end position="134"/>
    </location>
</feature>
<keyword evidence="5" id="KW-0496">Mitochondrion</keyword>
<dbReference type="GO" id="GO:0005739">
    <property type="term" value="C:mitochondrion"/>
    <property type="evidence" value="ECO:0007669"/>
    <property type="project" value="UniProtKB-SubCell"/>
</dbReference>
<dbReference type="InterPro" id="IPR003016">
    <property type="entry name" value="2-oxoA_DH_lipoyl-BS"/>
</dbReference>
<dbReference type="InterPro" id="IPR000089">
    <property type="entry name" value="Biotin_lipoyl"/>
</dbReference>
<comment type="function">
    <text evidence="5">The H protein shuttles the methylamine group of glycine from the P protein to the T protein.</text>
</comment>
<dbReference type="InterPro" id="IPR017453">
    <property type="entry name" value="GCV_H_sub"/>
</dbReference>
<dbReference type="PROSITE" id="PS00189">
    <property type="entry name" value="LIPOYL"/>
    <property type="match status" value="1"/>
</dbReference>
<comment type="similarity">
    <text evidence="1 5">Belongs to the GcvH family.</text>
</comment>
<evidence type="ECO:0000256" key="3">
    <source>
        <dbReference type="ARBA" id="ARBA00022946"/>
    </source>
</evidence>
<dbReference type="InterPro" id="IPR033753">
    <property type="entry name" value="GCV_H/Fam206"/>
</dbReference>
<protein>
    <recommendedName>
        <fullName evidence="5">Glycine cleavage system H protein</fullName>
    </recommendedName>
</protein>
<dbReference type="Gene3D" id="2.40.50.100">
    <property type="match status" value="1"/>
</dbReference>
<comment type="cofactor">
    <cofactor evidence="5">
        <name>(R)-lipoate</name>
        <dbReference type="ChEBI" id="CHEBI:83088"/>
    </cofactor>
    <text evidence="5">Binds 1 lipoyl cofactor covalently.</text>
</comment>
<dbReference type="PANTHER" id="PTHR11715">
    <property type="entry name" value="GLYCINE CLEAVAGE SYSTEM H PROTEIN"/>
    <property type="match status" value="1"/>
</dbReference>
<dbReference type="Pfam" id="PF01597">
    <property type="entry name" value="GCV_H"/>
    <property type="match status" value="1"/>
</dbReference>
<dbReference type="InterPro" id="IPR011053">
    <property type="entry name" value="Single_hybrid_motif"/>
</dbReference>
<dbReference type="CDD" id="cd06848">
    <property type="entry name" value="GCS_H"/>
    <property type="match status" value="1"/>
</dbReference>
<dbReference type="GO" id="GO:0019464">
    <property type="term" value="P:glycine decarboxylation via glycine cleavage system"/>
    <property type="evidence" value="ECO:0007669"/>
    <property type="project" value="UniProtKB-UniRule"/>
</dbReference>
<dbReference type="InterPro" id="IPR002930">
    <property type="entry name" value="GCV_H"/>
</dbReference>
<comment type="subcellular location">
    <subcellularLocation>
        <location evidence="5">Mitochondrion</location>
    </subcellularLocation>
</comment>